<organism evidence="3 4">
    <name type="scientific">Methanoregula boonei (strain DSM 21154 / JCM 14090 / 6A8)</name>
    <dbReference type="NCBI Taxonomy" id="456442"/>
    <lineage>
        <taxon>Archaea</taxon>
        <taxon>Methanobacteriati</taxon>
        <taxon>Methanobacteriota</taxon>
        <taxon>Stenosarchaea group</taxon>
        <taxon>Methanomicrobia</taxon>
        <taxon>Methanomicrobiales</taxon>
        <taxon>Methanoregulaceae</taxon>
        <taxon>Methanoregula</taxon>
    </lineage>
</organism>
<keyword evidence="4" id="KW-1185">Reference proteome</keyword>
<dbReference type="AlphaFoldDB" id="A7I886"/>
<dbReference type="GO" id="GO:0005975">
    <property type="term" value="P:carbohydrate metabolic process"/>
    <property type="evidence" value="ECO:0007669"/>
    <property type="project" value="InterPro"/>
</dbReference>
<dbReference type="SUPFAM" id="SSF51055">
    <property type="entry name" value="Carbohydrate binding domain"/>
    <property type="match status" value="1"/>
</dbReference>
<name>A7I886_METB6</name>
<dbReference type="Gene3D" id="2.10.10.20">
    <property type="entry name" value="Carbohydrate-binding module superfamily 5/12"/>
    <property type="match status" value="1"/>
</dbReference>
<evidence type="ECO:0000259" key="2">
    <source>
        <dbReference type="Pfam" id="PF02839"/>
    </source>
</evidence>
<evidence type="ECO:0000256" key="1">
    <source>
        <dbReference type="ARBA" id="ARBA00022801"/>
    </source>
</evidence>
<dbReference type="CDD" id="cd12215">
    <property type="entry name" value="ChiC_BD"/>
    <property type="match status" value="1"/>
</dbReference>
<evidence type="ECO:0000313" key="4">
    <source>
        <dbReference type="Proteomes" id="UP000002408"/>
    </source>
</evidence>
<dbReference type="InterPro" id="IPR036573">
    <property type="entry name" value="CBM_sf_5/12"/>
</dbReference>
<dbReference type="KEGG" id="mbn:Mboo_1429"/>
<feature type="domain" description="Chitin-binding type-3" evidence="2">
    <location>
        <begin position="2"/>
        <end position="26"/>
    </location>
</feature>
<evidence type="ECO:0000313" key="3">
    <source>
        <dbReference type="EMBL" id="ABS55947.1"/>
    </source>
</evidence>
<dbReference type="GO" id="GO:0030246">
    <property type="term" value="F:carbohydrate binding"/>
    <property type="evidence" value="ECO:0007669"/>
    <property type="project" value="InterPro"/>
</dbReference>
<dbReference type="GO" id="GO:0005576">
    <property type="term" value="C:extracellular region"/>
    <property type="evidence" value="ECO:0007669"/>
    <property type="project" value="InterPro"/>
</dbReference>
<dbReference type="EMBL" id="CP000780">
    <property type="protein sequence ID" value="ABS55947.1"/>
    <property type="molecule type" value="Genomic_DNA"/>
</dbReference>
<dbReference type="GO" id="GO:0004553">
    <property type="term" value="F:hydrolase activity, hydrolyzing O-glycosyl compounds"/>
    <property type="evidence" value="ECO:0007669"/>
    <property type="project" value="InterPro"/>
</dbReference>
<gene>
    <name evidence="3" type="ordered locus">Mboo_1429</name>
</gene>
<sequence>MTYNGTTYQAQWWTEGDTPGTAAVWKVVR</sequence>
<dbReference type="InterPro" id="IPR003610">
    <property type="entry name" value="CBM5/12"/>
</dbReference>
<reference evidence="4" key="1">
    <citation type="journal article" date="2015" name="Microbiology">
        <title>Genome of Methanoregula boonei 6A8 reveals adaptations to oligotrophic peatland environments.</title>
        <authorList>
            <person name="Braeuer S."/>
            <person name="Cadillo-Quiroz H."/>
            <person name="Kyrpides N."/>
            <person name="Woyke T."/>
            <person name="Goodwin L."/>
            <person name="Detter C."/>
            <person name="Podell S."/>
            <person name="Yavitt J.B."/>
            <person name="Zinder S.H."/>
        </authorList>
    </citation>
    <scope>NUCLEOTIDE SEQUENCE [LARGE SCALE GENOMIC DNA]</scope>
    <source>
        <strain evidence="4">DSM 21154 / JCM 14090 / 6A8</strain>
    </source>
</reference>
<dbReference type="HOGENOM" id="CLU_3408355_0_0_2"/>
<dbReference type="Proteomes" id="UP000002408">
    <property type="component" value="Chromosome"/>
</dbReference>
<keyword evidence="1" id="KW-0378">Hydrolase</keyword>
<proteinExistence type="predicted"/>
<dbReference type="Pfam" id="PF02839">
    <property type="entry name" value="CBM_5_12"/>
    <property type="match status" value="1"/>
</dbReference>
<accession>A7I886</accession>
<protein>
    <submittedName>
        <fullName evidence="3">Carbohydrate-binding family V/XII</fullName>
    </submittedName>
</protein>